<dbReference type="PANTHER" id="PTHR48467">
    <property type="entry name" value="GLUTAMATE SYNTHASE 1 [NADH], CHLOROPLASTIC-LIKE"/>
    <property type="match status" value="1"/>
</dbReference>
<accession>A0A7I7QR47</accession>
<comment type="cofactor">
    <cofactor evidence="1 9">
        <name>FAD</name>
        <dbReference type="ChEBI" id="CHEBI:57692"/>
    </cofactor>
</comment>
<sequence length="460" mass="49881">MRPFHVAIVGSGPSGYFAAASLLKYADSPSDSEGPARRDVRVDMLEMLPTPWGLVRSGVAPDHPKIKTISKQFEKISADPRFRFFGNVQIGRHVTADELADRYDAVVYAIGAQADRALGIPGEELTGSVAAVDFVGWYNAHPHFGEMLPDVSSGRAVVIGNGNVALDVARILVSDPDLLAATDIADHALDSLHSKGIEEVVVVGRRGPLEAPFTTLELRELGDLEAMADVDVVVDPADFADITDEQVEAAGKTVRQNVKVLRGYAERGPRGAARRIVFRFRTSPIEIKGDGRVEAIVLGRNELVDDGGRVVAKDSGEREELPAQLVVRAVGYRGVATPGMPFDERSGTIPHTDGRVEGTRNAYVVGWIKRGPSGVIGSNKRDSQDTVDTLIGDLESRELADLGPDHDQKIAEWLVERQPHVVTGDHWKLIDDHERIAGEKLGRPRVKLTKLADLLRIGHG</sequence>
<feature type="binding site" evidence="10">
    <location>
        <position position="217"/>
    </location>
    <ligand>
        <name>NADP(+)</name>
        <dbReference type="ChEBI" id="CHEBI:58349"/>
    </ligand>
</feature>
<dbReference type="GO" id="GO:0004324">
    <property type="term" value="F:ferredoxin-NADP+ reductase activity"/>
    <property type="evidence" value="ECO:0007669"/>
    <property type="project" value="UniProtKB-EC"/>
</dbReference>
<feature type="binding site" evidence="10">
    <location>
        <begin position="205"/>
        <end position="206"/>
    </location>
    <ligand>
        <name>NADP(+)</name>
        <dbReference type="ChEBI" id="CHEBI:58349"/>
    </ligand>
</feature>
<keyword evidence="6 10" id="KW-0521">NADP</keyword>
<keyword evidence="13" id="KW-1185">Reference proteome</keyword>
<name>A0A7I7QR47_9MYCO</name>
<feature type="domain" description="FAD/NAD(P)-binding" evidence="11">
    <location>
        <begin position="4"/>
        <end position="172"/>
    </location>
</feature>
<feature type="binding site" evidence="9">
    <location>
        <position position="14"/>
    </location>
    <ligand>
        <name>FAD</name>
        <dbReference type="ChEBI" id="CHEBI:57692"/>
    </ligand>
</feature>
<proteinExistence type="inferred from homology"/>
<dbReference type="EC" id="1.18.1.2" evidence="3"/>
<dbReference type="Gene3D" id="3.40.50.720">
    <property type="entry name" value="NAD(P)-binding Rossmann-like Domain"/>
    <property type="match status" value="1"/>
</dbReference>
<comment type="catalytic activity">
    <reaction evidence="8">
        <text>2 reduced [2Fe-2S]-[ferredoxin] + NADP(+) + H(+) = 2 oxidized [2Fe-2S]-[ferredoxin] + NADPH</text>
        <dbReference type="Rhea" id="RHEA:20125"/>
        <dbReference type="Rhea" id="RHEA-COMP:10000"/>
        <dbReference type="Rhea" id="RHEA-COMP:10001"/>
        <dbReference type="ChEBI" id="CHEBI:15378"/>
        <dbReference type="ChEBI" id="CHEBI:33737"/>
        <dbReference type="ChEBI" id="CHEBI:33738"/>
        <dbReference type="ChEBI" id="CHEBI:57783"/>
        <dbReference type="ChEBI" id="CHEBI:58349"/>
        <dbReference type="EC" id="1.18.1.2"/>
    </reaction>
</comment>
<feature type="binding site" evidence="9">
    <location>
        <position position="54"/>
    </location>
    <ligand>
        <name>FAD</name>
        <dbReference type="ChEBI" id="CHEBI:57692"/>
    </ligand>
</feature>
<dbReference type="AlphaFoldDB" id="A0A7I7QR47"/>
<feature type="binding site" evidence="9">
    <location>
        <position position="367"/>
    </location>
    <ligand>
        <name>FAD</name>
        <dbReference type="ChEBI" id="CHEBI:57692"/>
    </ligand>
</feature>
<evidence type="ECO:0000256" key="4">
    <source>
        <dbReference type="ARBA" id="ARBA00022630"/>
    </source>
</evidence>
<dbReference type="Gene3D" id="3.50.50.60">
    <property type="entry name" value="FAD/NAD(P)-binding domain"/>
    <property type="match status" value="1"/>
</dbReference>
<dbReference type="Pfam" id="PF07992">
    <property type="entry name" value="Pyr_redox_2"/>
    <property type="match status" value="1"/>
</dbReference>
<evidence type="ECO:0000256" key="1">
    <source>
        <dbReference type="ARBA" id="ARBA00001974"/>
    </source>
</evidence>
<comment type="similarity">
    <text evidence="2">Belongs to the ferredoxin--NADP reductase type 1 family.</text>
</comment>
<keyword evidence="5 9" id="KW-0274">FAD</keyword>
<dbReference type="EMBL" id="AP022588">
    <property type="protein sequence ID" value="BBY28863.1"/>
    <property type="molecule type" value="Genomic_DNA"/>
</dbReference>
<dbReference type="PRINTS" id="PR00419">
    <property type="entry name" value="ADXRDTASE"/>
</dbReference>
<feature type="binding site" evidence="9">
    <location>
        <position position="90"/>
    </location>
    <ligand>
        <name>FAD</name>
        <dbReference type="ChEBI" id="CHEBI:57692"/>
    </ligand>
</feature>
<dbReference type="PANTHER" id="PTHR48467:SF1">
    <property type="entry name" value="GLUTAMATE SYNTHASE 1 [NADH], CHLOROPLASTIC-LIKE"/>
    <property type="match status" value="1"/>
</dbReference>
<evidence type="ECO:0000259" key="11">
    <source>
        <dbReference type="Pfam" id="PF07992"/>
    </source>
</evidence>
<evidence type="ECO:0000256" key="9">
    <source>
        <dbReference type="PIRSR" id="PIRSR000362-1"/>
    </source>
</evidence>
<dbReference type="RefSeq" id="WP_163797713.1">
    <property type="nucleotide sequence ID" value="NZ_AP022588.1"/>
</dbReference>
<evidence type="ECO:0000313" key="13">
    <source>
        <dbReference type="Proteomes" id="UP000467193"/>
    </source>
</evidence>
<evidence type="ECO:0000256" key="8">
    <source>
        <dbReference type="ARBA" id="ARBA00047776"/>
    </source>
</evidence>
<dbReference type="SUPFAM" id="SSF51971">
    <property type="entry name" value="Nucleotide-binding domain"/>
    <property type="match status" value="2"/>
</dbReference>
<feature type="binding site" evidence="9">
    <location>
        <begin position="374"/>
        <end position="376"/>
    </location>
    <ligand>
        <name>FAD</name>
        <dbReference type="ChEBI" id="CHEBI:57692"/>
    </ligand>
</feature>
<dbReference type="InterPro" id="IPR023753">
    <property type="entry name" value="FAD/NAD-binding_dom"/>
</dbReference>
<protein>
    <recommendedName>
        <fullName evidence="3">ferredoxin--NADP(+) reductase</fullName>
        <ecNumber evidence="3">1.18.1.2</ecNumber>
    </recommendedName>
</protein>
<evidence type="ECO:0000256" key="10">
    <source>
        <dbReference type="PIRSR" id="PIRSR000362-2"/>
    </source>
</evidence>
<gene>
    <name evidence="12" type="primary">fprA</name>
    <name evidence="12" type="ORF">MSEDJ_29590</name>
</gene>
<evidence type="ECO:0000256" key="6">
    <source>
        <dbReference type="ARBA" id="ARBA00022857"/>
    </source>
</evidence>
<dbReference type="InterPro" id="IPR036188">
    <property type="entry name" value="FAD/NAD-bd_sf"/>
</dbReference>
<evidence type="ECO:0000313" key="12">
    <source>
        <dbReference type="EMBL" id="BBY28863.1"/>
    </source>
</evidence>
<feature type="binding site" evidence="10">
    <location>
        <position position="374"/>
    </location>
    <ligand>
        <name>NADP(+)</name>
        <dbReference type="ChEBI" id="CHEBI:58349"/>
    </ligand>
</feature>
<organism evidence="12 13">
    <name type="scientific">Mycolicibacterium sediminis</name>
    <dbReference type="NCBI Taxonomy" id="1286180"/>
    <lineage>
        <taxon>Bacteria</taxon>
        <taxon>Bacillati</taxon>
        <taxon>Actinomycetota</taxon>
        <taxon>Actinomycetes</taxon>
        <taxon>Mycobacteriales</taxon>
        <taxon>Mycobacteriaceae</taxon>
        <taxon>Mycolicibacterium</taxon>
    </lineage>
</organism>
<keyword evidence="7" id="KW-0560">Oxidoreductase</keyword>
<dbReference type="PIRSF" id="PIRSF000362">
    <property type="entry name" value="FNR"/>
    <property type="match status" value="1"/>
</dbReference>
<dbReference type="InterPro" id="IPR055275">
    <property type="entry name" value="Ferredox_Rdtase"/>
</dbReference>
<reference evidence="12 13" key="1">
    <citation type="journal article" date="2019" name="Emerg. Microbes Infect.">
        <title>Comprehensive subspecies identification of 175 nontuberculous mycobacteria species based on 7547 genomic profiles.</title>
        <authorList>
            <person name="Matsumoto Y."/>
            <person name="Kinjo T."/>
            <person name="Motooka D."/>
            <person name="Nabeya D."/>
            <person name="Jung N."/>
            <person name="Uechi K."/>
            <person name="Horii T."/>
            <person name="Iida T."/>
            <person name="Fujita J."/>
            <person name="Nakamura S."/>
        </authorList>
    </citation>
    <scope>NUCLEOTIDE SEQUENCE [LARGE SCALE GENOMIC DNA]</scope>
    <source>
        <strain evidence="12 13">JCM 17899</strain>
    </source>
</reference>
<feature type="binding site" evidence="9">
    <location>
        <position position="46"/>
    </location>
    <ligand>
        <name>FAD</name>
        <dbReference type="ChEBI" id="CHEBI:57692"/>
    </ligand>
</feature>
<keyword evidence="4" id="KW-0285">Flavoprotein</keyword>
<dbReference type="Proteomes" id="UP000467193">
    <property type="component" value="Chromosome"/>
</dbReference>
<evidence type="ECO:0000256" key="3">
    <source>
        <dbReference type="ARBA" id="ARBA00013223"/>
    </source>
</evidence>
<feature type="binding site" evidence="10">
    <location>
        <begin position="161"/>
        <end position="164"/>
    </location>
    <ligand>
        <name>NADP(+)</name>
        <dbReference type="ChEBI" id="CHEBI:58349"/>
    </ligand>
</feature>
<dbReference type="InterPro" id="IPR021163">
    <property type="entry name" value="Ferredox_Rdtase_adrenod"/>
</dbReference>
<evidence type="ECO:0000256" key="2">
    <source>
        <dbReference type="ARBA" id="ARBA00008312"/>
    </source>
</evidence>
<dbReference type="KEGG" id="msei:MSEDJ_29590"/>
<evidence type="ECO:0000256" key="7">
    <source>
        <dbReference type="ARBA" id="ARBA00023002"/>
    </source>
</evidence>
<evidence type="ECO:0000256" key="5">
    <source>
        <dbReference type="ARBA" id="ARBA00022827"/>
    </source>
</evidence>